<reference evidence="1" key="1">
    <citation type="submission" date="2021-01" db="EMBL/GenBank/DDBJ databases">
        <title>Whole genome shotgun sequence of Acrocarpospora phusangensis NBRC 108782.</title>
        <authorList>
            <person name="Komaki H."/>
            <person name="Tamura T."/>
        </authorList>
    </citation>
    <scope>NUCLEOTIDE SEQUENCE</scope>
    <source>
        <strain evidence="1">NBRC 108782</strain>
    </source>
</reference>
<accession>A0A919ULY0</accession>
<comment type="caution">
    <text evidence="1">The sequence shown here is derived from an EMBL/GenBank/DDBJ whole genome shotgun (WGS) entry which is preliminary data.</text>
</comment>
<proteinExistence type="predicted"/>
<dbReference type="Proteomes" id="UP000640052">
    <property type="component" value="Unassembled WGS sequence"/>
</dbReference>
<gene>
    <name evidence="1" type="ORF">Aph01nite_50260</name>
</gene>
<evidence type="ECO:0000313" key="1">
    <source>
        <dbReference type="EMBL" id="GIH26716.1"/>
    </source>
</evidence>
<name>A0A919ULY0_9ACTN</name>
<organism evidence="1 2">
    <name type="scientific">Acrocarpospora phusangensis</name>
    <dbReference type="NCBI Taxonomy" id="1070424"/>
    <lineage>
        <taxon>Bacteria</taxon>
        <taxon>Bacillati</taxon>
        <taxon>Actinomycetota</taxon>
        <taxon>Actinomycetes</taxon>
        <taxon>Streptosporangiales</taxon>
        <taxon>Streptosporangiaceae</taxon>
        <taxon>Acrocarpospora</taxon>
    </lineage>
</organism>
<sequence length="160" mass="17859">MVRDAYTELANPGVRMNFVEYNVGSGRQGGAPFVFLEVSGQLSGRIPAGRLLYPFGWSDPSTVDSTPEQNPGTGRYSWGRNHRILPDSDGCWYQPKRSIAYSRAHGLTFRHYYGLISENDLPCLERLFEADTRGDGFDGESVARCGVEFLGFITIPTERL</sequence>
<dbReference type="AlphaFoldDB" id="A0A919ULY0"/>
<dbReference type="EMBL" id="BOOA01000044">
    <property type="protein sequence ID" value="GIH26716.1"/>
    <property type="molecule type" value="Genomic_DNA"/>
</dbReference>
<keyword evidence="2" id="KW-1185">Reference proteome</keyword>
<protein>
    <submittedName>
        <fullName evidence="1">Uncharacterized protein</fullName>
    </submittedName>
</protein>
<evidence type="ECO:0000313" key="2">
    <source>
        <dbReference type="Proteomes" id="UP000640052"/>
    </source>
</evidence>